<name>A0A0W8F6Z8_9ZZZZ</name>
<dbReference type="AlphaFoldDB" id="A0A0W8F6Z8"/>
<protein>
    <submittedName>
        <fullName evidence="1">Dodecin</fullName>
    </submittedName>
</protein>
<sequence length="90" mass="10216">MVQESVYRAIELVGSSPIGWEDAAKNAIDMAHKSIWNLRIARVAELDAKLDEKGNIILYRIKLRISLKYEDWKTDLGWKVPKGDAAESLC</sequence>
<accession>A0A0W8F6Z8</accession>
<reference evidence="1" key="1">
    <citation type="journal article" date="2015" name="Proc. Natl. Acad. Sci. U.S.A.">
        <title>Networks of energetic and metabolic interactions define dynamics in microbial communities.</title>
        <authorList>
            <person name="Embree M."/>
            <person name="Liu J.K."/>
            <person name="Al-Bassam M.M."/>
            <person name="Zengler K."/>
        </authorList>
    </citation>
    <scope>NUCLEOTIDE SEQUENCE</scope>
</reference>
<dbReference type="PANTHER" id="PTHR39324:SF1">
    <property type="entry name" value="CALCIUM DODECIN"/>
    <property type="match status" value="1"/>
</dbReference>
<dbReference type="EMBL" id="LNQE01001511">
    <property type="protein sequence ID" value="KUG16179.1"/>
    <property type="molecule type" value="Genomic_DNA"/>
</dbReference>
<dbReference type="InterPro" id="IPR009923">
    <property type="entry name" value="Dodecin"/>
</dbReference>
<dbReference type="InterPro" id="IPR025543">
    <property type="entry name" value="Dodecin-like"/>
</dbReference>
<dbReference type="InterPro" id="IPR036694">
    <property type="entry name" value="Dodecin-like_sf"/>
</dbReference>
<comment type="caution">
    <text evidence="1">The sequence shown here is derived from an EMBL/GenBank/DDBJ whole genome shotgun (WGS) entry which is preliminary data.</text>
</comment>
<dbReference type="SUPFAM" id="SSF89807">
    <property type="entry name" value="Dodecin-like"/>
    <property type="match status" value="1"/>
</dbReference>
<evidence type="ECO:0000313" key="1">
    <source>
        <dbReference type="EMBL" id="KUG16179.1"/>
    </source>
</evidence>
<dbReference type="PANTHER" id="PTHR39324">
    <property type="entry name" value="CALCIUM DODECIN"/>
    <property type="match status" value="1"/>
</dbReference>
<proteinExistence type="predicted"/>
<gene>
    <name evidence="1" type="ORF">ASZ90_014160</name>
</gene>
<organism evidence="1">
    <name type="scientific">hydrocarbon metagenome</name>
    <dbReference type="NCBI Taxonomy" id="938273"/>
    <lineage>
        <taxon>unclassified sequences</taxon>
        <taxon>metagenomes</taxon>
        <taxon>ecological metagenomes</taxon>
    </lineage>
</organism>
<dbReference type="Pfam" id="PF07311">
    <property type="entry name" value="Dodecin"/>
    <property type="match status" value="1"/>
</dbReference>
<dbReference type="Gene3D" id="3.30.1660.10">
    <property type="entry name" value="Flavin-binding protein dodecin"/>
    <property type="match status" value="1"/>
</dbReference>